<comment type="caution">
    <text evidence="1">The sequence shown here is derived from an EMBL/GenBank/DDBJ whole genome shotgun (WGS) entry which is preliminary data.</text>
</comment>
<name>A0A9N9KEV9_9GLOM</name>
<evidence type="ECO:0000313" key="1">
    <source>
        <dbReference type="EMBL" id="CAG8824601.1"/>
    </source>
</evidence>
<keyword evidence="2" id="KW-1185">Reference proteome</keyword>
<dbReference type="EMBL" id="CAJVQA010054547">
    <property type="protein sequence ID" value="CAG8824601.1"/>
    <property type="molecule type" value="Genomic_DNA"/>
</dbReference>
<sequence>MEIQKRNSSYLSVEKINDFIEKNFDFNVLNRVIRGHKFELQIVQFLKNIGSGRTIRQTPDREIDIDGIFENVQFVMQLKYHIDTKNHPVTVDEIYKLYDLYDLLIKLNDKSIKNINDNNSITFENIDITNFSLNYSDIRI</sequence>
<protein>
    <submittedName>
        <fullName evidence="1">19361_t:CDS:1</fullName>
    </submittedName>
</protein>
<dbReference type="AlphaFoldDB" id="A0A9N9KEV9"/>
<proteinExistence type="predicted"/>
<feature type="non-terminal residue" evidence="1">
    <location>
        <position position="140"/>
    </location>
</feature>
<gene>
    <name evidence="1" type="ORF">CPELLU_LOCUS20015</name>
</gene>
<evidence type="ECO:0000313" key="2">
    <source>
        <dbReference type="Proteomes" id="UP000789759"/>
    </source>
</evidence>
<organism evidence="1 2">
    <name type="scientific">Cetraspora pellucida</name>
    <dbReference type="NCBI Taxonomy" id="1433469"/>
    <lineage>
        <taxon>Eukaryota</taxon>
        <taxon>Fungi</taxon>
        <taxon>Fungi incertae sedis</taxon>
        <taxon>Mucoromycota</taxon>
        <taxon>Glomeromycotina</taxon>
        <taxon>Glomeromycetes</taxon>
        <taxon>Diversisporales</taxon>
        <taxon>Gigasporaceae</taxon>
        <taxon>Cetraspora</taxon>
    </lineage>
</organism>
<accession>A0A9N9KEV9</accession>
<reference evidence="1" key="1">
    <citation type="submission" date="2021-06" db="EMBL/GenBank/DDBJ databases">
        <authorList>
            <person name="Kallberg Y."/>
            <person name="Tangrot J."/>
            <person name="Rosling A."/>
        </authorList>
    </citation>
    <scope>NUCLEOTIDE SEQUENCE</scope>
    <source>
        <strain evidence="1">FL966</strain>
    </source>
</reference>
<dbReference type="Proteomes" id="UP000789759">
    <property type="component" value="Unassembled WGS sequence"/>
</dbReference>